<evidence type="ECO:0000313" key="1">
    <source>
        <dbReference type="EMBL" id="CAK9005793.1"/>
    </source>
</evidence>
<dbReference type="EMBL" id="CAXAMN010003699">
    <property type="protein sequence ID" value="CAK9005793.1"/>
    <property type="molecule type" value="Genomic_DNA"/>
</dbReference>
<name>A0ABP0IUM3_9DINO</name>
<sequence length="365" mass="39867">MTEILRAALEDLATDKTLDVEKSIDAKEFNEVGLVCNELELDTATLLWWLVCIIEWQSGHRIFLSFMSELLRRTADLLNEADSTCRSLKTHITALQAQMRSVDDEGNTPEVSPEARLAGPVGIAVITSAAAAEARITAAKAVLEEIAQVKKEAEKLQANLLKNKISSPDTIEADAQGFPDFNRIRSLLQEAQPKALEEAKHAVLVRSSGAVGASGRAREIYGETYAALETKLLQLQLKGRQAVDGEIGLDASPKSSSCGPAPPLADAQMPLVTYSEQVESVGSVQDHAFLQLLGIPEGNMATSQAVDRCFLKVEVYDRFSEKTGAVEDEFERFCRYAVSDARQRCGGRRLVAALKPLLVDLVKRR</sequence>
<comment type="caution">
    <text evidence="1">The sequence shown here is derived from an EMBL/GenBank/DDBJ whole genome shotgun (WGS) entry which is preliminary data.</text>
</comment>
<accession>A0ABP0IUM3</accession>
<protein>
    <submittedName>
        <fullName evidence="1">Uncharacterized protein</fullName>
    </submittedName>
</protein>
<gene>
    <name evidence="1" type="ORF">CCMP2556_LOCUS8204</name>
</gene>
<reference evidence="1 2" key="1">
    <citation type="submission" date="2024-02" db="EMBL/GenBank/DDBJ databases">
        <authorList>
            <person name="Chen Y."/>
            <person name="Shah S."/>
            <person name="Dougan E. K."/>
            <person name="Thang M."/>
            <person name="Chan C."/>
        </authorList>
    </citation>
    <scope>NUCLEOTIDE SEQUENCE [LARGE SCALE GENOMIC DNA]</scope>
</reference>
<organism evidence="1 2">
    <name type="scientific">Durusdinium trenchii</name>
    <dbReference type="NCBI Taxonomy" id="1381693"/>
    <lineage>
        <taxon>Eukaryota</taxon>
        <taxon>Sar</taxon>
        <taxon>Alveolata</taxon>
        <taxon>Dinophyceae</taxon>
        <taxon>Suessiales</taxon>
        <taxon>Symbiodiniaceae</taxon>
        <taxon>Durusdinium</taxon>
    </lineage>
</organism>
<feature type="non-terminal residue" evidence="1">
    <location>
        <position position="365"/>
    </location>
</feature>
<dbReference type="Proteomes" id="UP001642484">
    <property type="component" value="Unassembled WGS sequence"/>
</dbReference>
<keyword evidence="2" id="KW-1185">Reference proteome</keyword>
<proteinExistence type="predicted"/>
<evidence type="ECO:0000313" key="2">
    <source>
        <dbReference type="Proteomes" id="UP001642484"/>
    </source>
</evidence>